<organism evidence="2">
    <name type="scientific">Coccidioides posadasii (strain RMSCC 757 / Silveira)</name>
    <name type="common">Valley fever fungus</name>
    <dbReference type="NCBI Taxonomy" id="443226"/>
    <lineage>
        <taxon>Eukaryota</taxon>
        <taxon>Fungi</taxon>
        <taxon>Dikarya</taxon>
        <taxon>Ascomycota</taxon>
        <taxon>Pezizomycotina</taxon>
        <taxon>Eurotiomycetes</taxon>
        <taxon>Eurotiomycetidae</taxon>
        <taxon>Onygenales</taxon>
        <taxon>Onygenaceae</taxon>
        <taxon>Coccidioides</taxon>
    </lineage>
</organism>
<evidence type="ECO:0000313" key="1">
    <source>
        <dbReference type="EMBL" id="EFW15255.1"/>
    </source>
</evidence>
<evidence type="ECO:0000313" key="2">
    <source>
        <dbReference type="Proteomes" id="UP000002497"/>
    </source>
</evidence>
<reference evidence="2" key="1">
    <citation type="journal article" date="2010" name="Genome Res.">
        <title>Population genomic sequencing of Coccidioides fungi reveals recent hybridization and transposon control.</title>
        <authorList>
            <person name="Neafsey D.E."/>
            <person name="Barker B.M."/>
            <person name="Sharpton T.J."/>
            <person name="Stajich J.E."/>
            <person name="Park D.J."/>
            <person name="Whiston E."/>
            <person name="Hung C.-Y."/>
            <person name="McMahan C."/>
            <person name="White J."/>
            <person name="Sykes S."/>
            <person name="Heiman D."/>
            <person name="Young S."/>
            <person name="Zeng Q."/>
            <person name="Abouelleil A."/>
            <person name="Aftuck L."/>
            <person name="Bessette D."/>
            <person name="Brown A."/>
            <person name="FitzGerald M."/>
            <person name="Lui A."/>
            <person name="Macdonald J.P."/>
            <person name="Priest M."/>
            <person name="Orbach M.J."/>
            <person name="Galgiani J.N."/>
            <person name="Kirkland T.N."/>
            <person name="Cole G.T."/>
            <person name="Birren B.W."/>
            <person name="Henn M.R."/>
            <person name="Taylor J.W."/>
            <person name="Rounsley S.D."/>
        </authorList>
    </citation>
    <scope>NUCLEOTIDE SEQUENCE [LARGE SCALE GENOMIC DNA]</scope>
    <source>
        <strain evidence="2">RMSCC 757 / Silveira</strain>
    </source>
</reference>
<protein>
    <submittedName>
        <fullName evidence="1">Uncharacterized protein</fullName>
    </submittedName>
</protein>
<accession>E9DDQ2</accession>
<keyword evidence="2" id="KW-1185">Reference proteome</keyword>
<dbReference type="HOGENOM" id="CLU_1468025_0_0_1"/>
<proteinExistence type="predicted"/>
<dbReference type="AlphaFoldDB" id="E9DDQ2"/>
<name>E9DDQ2_COCPS</name>
<gene>
    <name evidence="1" type="ORF">CPSG_07694</name>
</gene>
<dbReference type="Proteomes" id="UP000002497">
    <property type="component" value="Unassembled WGS sequence"/>
</dbReference>
<dbReference type="EMBL" id="GL636501">
    <property type="protein sequence ID" value="EFW15255.1"/>
    <property type="molecule type" value="Genomic_DNA"/>
</dbReference>
<reference evidence="2" key="2">
    <citation type="submission" date="2010-03" db="EMBL/GenBank/DDBJ databases">
        <title>The genome sequence of Coccidioides posadasii strain Silveira.</title>
        <authorList>
            <consortium name="The Broad Institute Genome Sequencing Center for Infectious Disease"/>
            <person name="Neafsey D."/>
            <person name="Orbach M."/>
            <person name="Henn M.R."/>
            <person name="Cole G.T."/>
            <person name="Galgiani J."/>
            <person name="Gardner M.J."/>
            <person name="Kirkland T.N."/>
            <person name="Taylor J.W."/>
            <person name="Young S.K."/>
            <person name="Zeng Q."/>
            <person name="Koehrsen M."/>
            <person name="Alvarado L."/>
            <person name="Berlin A."/>
            <person name="Borenstein D."/>
            <person name="Chapman S.B."/>
            <person name="Chen Z."/>
            <person name="Engels R."/>
            <person name="Freedman E."/>
            <person name="Gellesch M."/>
            <person name="Goldberg J."/>
            <person name="Griggs A."/>
            <person name="Gujja S."/>
            <person name="Heilman E."/>
            <person name="Heiman D."/>
            <person name="Howarth C."/>
            <person name="Jen D."/>
            <person name="Larson L."/>
            <person name="Mehta T."/>
            <person name="Neiman D."/>
            <person name="Park D."/>
            <person name="Pearson M."/>
            <person name="Richards J."/>
            <person name="Roberts A."/>
            <person name="Saif S."/>
            <person name="Shea T."/>
            <person name="Shenoy N."/>
            <person name="Sisk P."/>
            <person name="Stolte C."/>
            <person name="Sykes S."/>
            <person name="Walk T."/>
            <person name="White J."/>
            <person name="Yandava C."/>
            <person name="Haas B."/>
            <person name="Nusbaum C."/>
            <person name="Birren B."/>
        </authorList>
    </citation>
    <scope>NUCLEOTIDE SEQUENCE [LARGE SCALE GENOMIC DNA]</scope>
    <source>
        <strain evidence="2">RMSCC 757 / Silveira</strain>
    </source>
</reference>
<sequence>MISISTSPYTVQTRKHRASCNFAVDTPRIGPVDTFFLLKQNALLPLPWSEYPTSIDRQFLRWSNSSFISGFTTFSETTVFDALPVALNLSRASASYILNHIKNRENREKRDLSAFPLYEVIRWTYSRIHTRGCMTASISKDRNNLRFLVARIAKQGPTQLKVQSKTASNSPMLRLSRNSIPAQY</sequence>
<dbReference type="VEuPathDB" id="FungiDB:CPSG_07694"/>